<dbReference type="Pfam" id="PF03087">
    <property type="entry name" value="BPS1"/>
    <property type="match status" value="1"/>
</dbReference>
<dbReference type="PANTHER" id="PTHR33070">
    <property type="entry name" value="OS06G0725500 PROTEIN"/>
    <property type="match status" value="1"/>
</dbReference>
<dbReference type="EMBL" id="GBRH01263350">
    <property type="protein sequence ID" value="JAD34545.1"/>
    <property type="molecule type" value="Transcribed_RNA"/>
</dbReference>
<proteinExistence type="predicted"/>
<dbReference type="GO" id="GO:0048367">
    <property type="term" value="P:shoot system development"/>
    <property type="evidence" value="ECO:0007669"/>
    <property type="project" value="InterPro"/>
</dbReference>
<dbReference type="GO" id="GO:0048364">
    <property type="term" value="P:root development"/>
    <property type="evidence" value="ECO:0007669"/>
    <property type="project" value="InterPro"/>
</dbReference>
<dbReference type="AlphaFoldDB" id="A0A0A8ZCS5"/>
<sequence length="58" mass="6590">MPRWSVVSKAFLKKNSVACKDEQLQVLECNIRDLEDGAGILFRRLVQSRVTLLNILSS</sequence>
<dbReference type="InterPro" id="IPR004320">
    <property type="entry name" value="BPS1_pln"/>
</dbReference>
<name>A0A0A8ZCS5_ARUDO</name>
<reference evidence="1" key="2">
    <citation type="journal article" date="2015" name="Data Brief">
        <title>Shoot transcriptome of the giant reed, Arundo donax.</title>
        <authorList>
            <person name="Barrero R.A."/>
            <person name="Guerrero F.D."/>
            <person name="Moolhuijzen P."/>
            <person name="Goolsby J.A."/>
            <person name="Tidwell J."/>
            <person name="Bellgard S.E."/>
            <person name="Bellgard M.I."/>
        </authorList>
    </citation>
    <scope>NUCLEOTIDE SEQUENCE</scope>
    <source>
        <tissue evidence="1">Shoot tissue taken approximately 20 cm above the soil surface</tissue>
    </source>
</reference>
<reference evidence="1" key="1">
    <citation type="submission" date="2014-09" db="EMBL/GenBank/DDBJ databases">
        <authorList>
            <person name="Magalhaes I.L.F."/>
            <person name="Oliveira U."/>
            <person name="Santos F.R."/>
            <person name="Vidigal T.H.D.A."/>
            <person name="Brescovit A.D."/>
            <person name="Santos A.J."/>
        </authorList>
    </citation>
    <scope>NUCLEOTIDE SEQUENCE</scope>
    <source>
        <tissue evidence="1">Shoot tissue taken approximately 20 cm above the soil surface</tissue>
    </source>
</reference>
<protein>
    <submittedName>
        <fullName evidence="1">Uncharacterized protein</fullName>
    </submittedName>
</protein>
<dbReference type="PANTHER" id="PTHR33070:SF15">
    <property type="entry name" value="OS08G0552400 PROTEIN"/>
    <property type="match status" value="1"/>
</dbReference>
<evidence type="ECO:0000313" key="1">
    <source>
        <dbReference type="EMBL" id="JAD34545.1"/>
    </source>
</evidence>
<organism evidence="1">
    <name type="scientific">Arundo donax</name>
    <name type="common">Giant reed</name>
    <name type="synonym">Donax arundinaceus</name>
    <dbReference type="NCBI Taxonomy" id="35708"/>
    <lineage>
        <taxon>Eukaryota</taxon>
        <taxon>Viridiplantae</taxon>
        <taxon>Streptophyta</taxon>
        <taxon>Embryophyta</taxon>
        <taxon>Tracheophyta</taxon>
        <taxon>Spermatophyta</taxon>
        <taxon>Magnoliopsida</taxon>
        <taxon>Liliopsida</taxon>
        <taxon>Poales</taxon>
        <taxon>Poaceae</taxon>
        <taxon>PACMAD clade</taxon>
        <taxon>Arundinoideae</taxon>
        <taxon>Arundineae</taxon>
        <taxon>Arundo</taxon>
    </lineage>
</organism>
<accession>A0A0A8ZCS5</accession>